<accession>A0ABY7EMA7</accession>
<evidence type="ECO:0000313" key="1">
    <source>
        <dbReference type="EMBL" id="WAR10107.1"/>
    </source>
</evidence>
<dbReference type="Proteomes" id="UP001164746">
    <property type="component" value="Chromosome 7"/>
</dbReference>
<dbReference type="InterPro" id="IPR011042">
    <property type="entry name" value="6-blade_b-propeller_TolB-like"/>
</dbReference>
<dbReference type="SUPFAM" id="SSF57196">
    <property type="entry name" value="EGF/Laminin"/>
    <property type="match status" value="1"/>
</dbReference>
<feature type="non-terminal residue" evidence="1">
    <location>
        <position position="1"/>
    </location>
</feature>
<dbReference type="Gene3D" id="2.120.10.30">
    <property type="entry name" value="TolB, C-terminal domain"/>
    <property type="match status" value="1"/>
</dbReference>
<protein>
    <submittedName>
        <fullName evidence="1">LRP2-like protein</fullName>
    </submittedName>
</protein>
<dbReference type="PANTHER" id="PTHR46513:SF13">
    <property type="entry name" value="EGF-LIKE DOMAIN-CONTAINING PROTEIN"/>
    <property type="match status" value="1"/>
</dbReference>
<dbReference type="InterPro" id="IPR000033">
    <property type="entry name" value="LDLR_classB_rpt"/>
</dbReference>
<evidence type="ECO:0000313" key="2">
    <source>
        <dbReference type="Proteomes" id="UP001164746"/>
    </source>
</evidence>
<dbReference type="Gene3D" id="2.10.25.10">
    <property type="entry name" value="Laminin"/>
    <property type="match status" value="1"/>
</dbReference>
<dbReference type="SUPFAM" id="SSF63825">
    <property type="entry name" value="YWTD domain"/>
    <property type="match status" value="1"/>
</dbReference>
<dbReference type="Pfam" id="PF14670">
    <property type="entry name" value="FXa_inhibition"/>
    <property type="match status" value="1"/>
</dbReference>
<keyword evidence="2" id="KW-1185">Reference proteome</keyword>
<dbReference type="Pfam" id="PF00058">
    <property type="entry name" value="Ldl_recept_b"/>
    <property type="match status" value="2"/>
</dbReference>
<name>A0ABY7EMA7_MYAAR</name>
<sequence>VTPWLIFTNRYYIRKITTDGNNYQKIAENFGNAIAMDILYAEGLIFFTDVSAKELKSMHLNGSNTKTVISGGSWSFKGIAVDWITRKLYWIDSRRIAVLVSNLNGTHTKTLLKKTFVEKPIALAVNPFTGYVYWSDWTQESYIGRMAMDGGSPIKLITNKLGLPNALTLDYETGRIWWADAHYDWIETGYTGLIGIISRSRSKNPCGENNGGCSHLCLIAEGGQNYTCACPNDFVLENDTRTCTSNCSTTQFLCGTSE</sequence>
<proteinExistence type="predicted"/>
<dbReference type="PANTHER" id="PTHR46513">
    <property type="entry name" value="VITELLOGENIN RECEPTOR-LIKE PROTEIN-RELATED-RELATED"/>
    <property type="match status" value="1"/>
</dbReference>
<feature type="non-terminal residue" evidence="1">
    <location>
        <position position="258"/>
    </location>
</feature>
<reference evidence="1" key="1">
    <citation type="submission" date="2022-11" db="EMBL/GenBank/DDBJ databases">
        <title>Centuries of genome instability and evolution in soft-shell clam transmissible cancer (bioRxiv).</title>
        <authorList>
            <person name="Hart S.F.M."/>
            <person name="Yonemitsu M.A."/>
            <person name="Giersch R.M."/>
            <person name="Beal B.F."/>
            <person name="Arriagada G."/>
            <person name="Davis B.W."/>
            <person name="Ostrander E.A."/>
            <person name="Goff S.P."/>
            <person name="Metzger M.J."/>
        </authorList>
    </citation>
    <scope>NUCLEOTIDE SEQUENCE</scope>
    <source>
        <strain evidence="1">MELC-2E11</strain>
        <tissue evidence="1">Siphon/mantle</tissue>
    </source>
</reference>
<dbReference type="SMART" id="SM00135">
    <property type="entry name" value="LY"/>
    <property type="match status" value="4"/>
</dbReference>
<dbReference type="InterPro" id="IPR050778">
    <property type="entry name" value="Cueball_EGF_LRP_Nidogen"/>
</dbReference>
<dbReference type="EMBL" id="CP111018">
    <property type="protein sequence ID" value="WAR10107.1"/>
    <property type="molecule type" value="Genomic_DNA"/>
</dbReference>
<organism evidence="1 2">
    <name type="scientific">Mya arenaria</name>
    <name type="common">Soft-shell clam</name>
    <dbReference type="NCBI Taxonomy" id="6604"/>
    <lineage>
        <taxon>Eukaryota</taxon>
        <taxon>Metazoa</taxon>
        <taxon>Spiralia</taxon>
        <taxon>Lophotrochozoa</taxon>
        <taxon>Mollusca</taxon>
        <taxon>Bivalvia</taxon>
        <taxon>Autobranchia</taxon>
        <taxon>Heteroconchia</taxon>
        <taxon>Euheterodonta</taxon>
        <taxon>Imparidentia</taxon>
        <taxon>Neoheterodontei</taxon>
        <taxon>Myida</taxon>
        <taxon>Myoidea</taxon>
        <taxon>Myidae</taxon>
        <taxon>Mya</taxon>
    </lineage>
</organism>
<gene>
    <name evidence="1" type="ORF">MAR_035183</name>
</gene>